<name>A0ABD3W453_SINWO</name>
<evidence type="ECO:0000259" key="11">
    <source>
        <dbReference type="PROSITE" id="PS51019"/>
    </source>
</evidence>
<dbReference type="InterPro" id="IPR042307">
    <property type="entry name" value="Reeler_sf"/>
</dbReference>
<dbReference type="CDD" id="cd08544">
    <property type="entry name" value="Reeler"/>
    <property type="match status" value="1"/>
</dbReference>
<dbReference type="EMBL" id="JBJQND010000008">
    <property type="protein sequence ID" value="KAL3868654.1"/>
    <property type="molecule type" value="Genomic_DNA"/>
</dbReference>
<keyword evidence="6 10" id="KW-0732">Signal</keyword>
<comment type="similarity">
    <text evidence="2">Belongs to the insect defense protein family.</text>
</comment>
<feature type="signal peptide" evidence="10">
    <location>
        <begin position="1"/>
        <end position="21"/>
    </location>
</feature>
<comment type="caution">
    <text evidence="12">The sequence shown here is derived from an EMBL/GenBank/DDBJ whole genome shotgun (WGS) entry which is preliminary data.</text>
</comment>
<dbReference type="PANTHER" id="PTHR45828:SF9">
    <property type="entry name" value="CELL WALL INTEGRITY AND STRESS RESPONSE COMPONENT 4-LIKE-RELATED"/>
    <property type="match status" value="1"/>
</dbReference>
<dbReference type="GO" id="GO:0045087">
    <property type="term" value="P:innate immune response"/>
    <property type="evidence" value="ECO:0007669"/>
    <property type="project" value="UniProtKB-KW"/>
</dbReference>
<keyword evidence="9" id="KW-0472">Membrane</keyword>
<evidence type="ECO:0000256" key="7">
    <source>
        <dbReference type="ARBA" id="ARBA00022859"/>
    </source>
</evidence>
<feature type="chain" id="PRO_5044878260" description="Reelin domain-containing protein" evidence="10">
    <location>
        <begin position="22"/>
        <end position="237"/>
    </location>
</feature>
<feature type="domain" description="Reelin" evidence="11">
    <location>
        <begin position="16"/>
        <end position="189"/>
    </location>
</feature>
<sequence length="237" mass="26586">MLAYCSTALVILFASIEVTTSFHSGPPNTTIVCKEMFPVGHGVDAQMSSPPYKIFLSQNIYTPSEKIQVTVQAEKGHFIRGLFIQARLADCSGDHKDVPIGTFFLKPDERYLKTVSCLNTQYSAVSHLSNTPLGNAVFDWYAPDSHQGHIYFRATVVKQRRTFWTNVMSEFVRDIGSHAHPEYCPVRSLIDKDQELTTPQPSTVSPQKSKSGKDAVQPHILSVIFLVVIYFIMNHSF</sequence>
<dbReference type="PROSITE" id="PS51019">
    <property type="entry name" value="REELIN"/>
    <property type="match status" value="1"/>
</dbReference>
<dbReference type="InterPro" id="IPR051237">
    <property type="entry name" value="Ferric-chelate_Red/DefProt"/>
</dbReference>
<keyword evidence="9" id="KW-0812">Transmembrane</keyword>
<evidence type="ECO:0000256" key="4">
    <source>
        <dbReference type="ARBA" id="ARBA00022529"/>
    </source>
</evidence>
<keyword evidence="4" id="KW-0929">Antimicrobial</keyword>
<protein>
    <recommendedName>
        <fullName evidence="11">Reelin domain-containing protein</fullName>
    </recommendedName>
</protein>
<dbReference type="Pfam" id="PF02014">
    <property type="entry name" value="Reeler"/>
    <property type="match status" value="1"/>
</dbReference>
<dbReference type="AlphaFoldDB" id="A0ABD3W453"/>
<organism evidence="12 13">
    <name type="scientific">Sinanodonta woodiana</name>
    <name type="common">Chinese pond mussel</name>
    <name type="synonym">Anodonta woodiana</name>
    <dbReference type="NCBI Taxonomy" id="1069815"/>
    <lineage>
        <taxon>Eukaryota</taxon>
        <taxon>Metazoa</taxon>
        <taxon>Spiralia</taxon>
        <taxon>Lophotrochozoa</taxon>
        <taxon>Mollusca</taxon>
        <taxon>Bivalvia</taxon>
        <taxon>Autobranchia</taxon>
        <taxon>Heteroconchia</taxon>
        <taxon>Palaeoheterodonta</taxon>
        <taxon>Unionida</taxon>
        <taxon>Unionoidea</taxon>
        <taxon>Unionidae</taxon>
        <taxon>Unioninae</taxon>
        <taxon>Sinanodonta</taxon>
    </lineage>
</organism>
<dbReference type="GO" id="GO:0005576">
    <property type="term" value="C:extracellular region"/>
    <property type="evidence" value="ECO:0007669"/>
    <property type="project" value="UniProtKB-SubCell"/>
</dbReference>
<evidence type="ECO:0000256" key="9">
    <source>
        <dbReference type="SAM" id="Phobius"/>
    </source>
</evidence>
<dbReference type="GO" id="GO:0042742">
    <property type="term" value="P:defense response to bacterium"/>
    <property type="evidence" value="ECO:0007669"/>
    <property type="project" value="UniProtKB-KW"/>
</dbReference>
<keyword evidence="3" id="KW-0964">Secreted</keyword>
<evidence type="ECO:0000256" key="1">
    <source>
        <dbReference type="ARBA" id="ARBA00004613"/>
    </source>
</evidence>
<keyword evidence="13" id="KW-1185">Reference proteome</keyword>
<dbReference type="PANTHER" id="PTHR45828">
    <property type="entry name" value="CYTOCHROME B561/FERRIC REDUCTASE TRANSMEMBRANE"/>
    <property type="match status" value="1"/>
</dbReference>
<reference evidence="12 13" key="1">
    <citation type="submission" date="2024-11" db="EMBL/GenBank/DDBJ databases">
        <title>Chromosome-level genome assembly of the freshwater bivalve Anodonta woodiana.</title>
        <authorList>
            <person name="Chen X."/>
        </authorList>
    </citation>
    <scope>NUCLEOTIDE SEQUENCE [LARGE SCALE GENOMIC DNA]</scope>
    <source>
        <strain evidence="12">MN2024</strain>
        <tissue evidence="12">Gills</tissue>
    </source>
</reference>
<proteinExistence type="inferred from homology"/>
<evidence type="ECO:0000313" key="12">
    <source>
        <dbReference type="EMBL" id="KAL3868654.1"/>
    </source>
</evidence>
<evidence type="ECO:0000256" key="8">
    <source>
        <dbReference type="ARBA" id="ARBA00023022"/>
    </source>
</evidence>
<keyword evidence="7" id="KW-0391">Immunity</keyword>
<accession>A0ABD3W453</accession>
<keyword evidence="8" id="KW-0044">Antibiotic</keyword>
<evidence type="ECO:0000256" key="3">
    <source>
        <dbReference type="ARBA" id="ARBA00022525"/>
    </source>
</evidence>
<evidence type="ECO:0000313" key="13">
    <source>
        <dbReference type="Proteomes" id="UP001634394"/>
    </source>
</evidence>
<evidence type="ECO:0000256" key="10">
    <source>
        <dbReference type="SAM" id="SignalP"/>
    </source>
</evidence>
<keyword evidence="5" id="KW-0399">Innate immunity</keyword>
<evidence type="ECO:0000256" key="2">
    <source>
        <dbReference type="ARBA" id="ARBA00008501"/>
    </source>
</evidence>
<gene>
    <name evidence="12" type="ORF">ACJMK2_041433</name>
</gene>
<dbReference type="InterPro" id="IPR002861">
    <property type="entry name" value="Reeler_dom"/>
</dbReference>
<dbReference type="Proteomes" id="UP001634394">
    <property type="component" value="Unassembled WGS sequence"/>
</dbReference>
<evidence type="ECO:0000256" key="5">
    <source>
        <dbReference type="ARBA" id="ARBA00022588"/>
    </source>
</evidence>
<comment type="subcellular location">
    <subcellularLocation>
        <location evidence="1">Secreted</location>
    </subcellularLocation>
</comment>
<keyword evidence="9" id="KW-1133">Transmembrane helix</keyword>
<feature type="transmembrane region" description="Helical" evidence="9">
    <location>
        <begin position="215"/>
        <end position="233"/>
    </location>
</feature>
<dbReference type="Gene3D" id="2.60.40.4060">
    <property type="entry name" value="Reeler domain"/>
    <property type="match status" value="1"/>
</dbReference>
<evidence type="ECO:0000256" key="6">
    <source>
        <dbReference type="ARBA" id="ARBA00022729"/>
    </source>
</evidence>